<reference evidence="3 4" key="1">
    <citation type="submission" date="2013-03" db="EMBL/GenBank/DDBJ databases">
        <title>The Genome Sequence of Cladophialophora yegresii CBS 114405.</title>
        <authorList>
            <consortium name="The Broad Institute Genomics Platform"/>
            <person name="Cuomo C."/>
            <person name="de Hoog S."/>
            <person name="Gorbushina A."/>
            <person name="Walker B."/>
            <person name="Young S.K."/>
            <person name="Zeng Q."/>
            <person name="Gargeya S."/>
            <person name="Fitzgerald M."/>
            <person name="Haas B."/>
            <person name="Abouelleil A."/>
            <person name="Allen A.W."/>
            <person name="Alvarado L."/>
            <person name="Arachchi H.M."/>
            <person name="Berlin A.M."/>
            <person name="Chapman S.B."/>
            <person name="Gainer-Dewar J."/>
            <person name="Goldberg J."/>
            <person name="Griggs A."/>
            <person name="Gujja S."/>
            <person name="Hansen M."/>
            <person name="Howarth C."/>
            <person name="Imamovic A."/>
            <person name="Ireland A."/>
            <person name="Larimer J."/>
            <person name="McCowan C."/>
            <person name="Murphy C."/>
            <person name="Pearson M."/>
            <person name="Poon T.W."/>
            <person name="Priest M."/>
            <person name="Roberts A."/>
            <person name="Saif S."/>
            <person name="Shea T."/>
            <person name="Sisk P."/>
            <person name="Sykes S."/>
            <person name="Wortman J."/>
            <person name="Nusbaum C."/>
            <person name="Birren B."/>
        </authorList>
    </citation>
    <scope>NUCLEOTIDE SEQUENCE [LARGE SCALE GENOMIC DNA]</scope>
    <source>
        <strain evidence="3 4">CBS 114405</strain>
    </source>
</reference>
<keyword evidence="4" id="KW-1185">Reference proteome</keyword>
<accession>W9WCL3</accession>
<comment type="caution">
    <text evidence="3">The sequence shown here is derived from an EMBL/GenBank/DDBJ whole genome shotgun (WGS) entry which is preliminary data.</text>
</comment>
<dbReference type="OrthoDB" id="74764at2759"/>
<feature type="domain" description="WSC" evidence="2">
    <location>
        <begin position="496"/>
        <end position="588"/>
    </location>
</feature>
<dbReference type="PROSITE" id="PS51212">
    <property type="entry name" value="WSC"/>
    <property type="match status" value="4"/>
</dbReference>
<dbReference type="PANTHER" id="PTHR43662:SF3">
    <property type="entry name" value="DOMAIN PROTEIN, PUTATIVE (AFU_ORTHOLOGUE AFUA_6G11970)-RELATED"/>
    <property type="match status" value="1"/>
</dbReference>
<feature type="chain" id="PRO_5004931951" description="WSC domain-containing protein" evidence="1">
    <location>
        <begin position="23"/>
        <end position="873"/>
    </location>
</feature>
<feature type="signal peptide" evidence="1">
    <location>
        <begin position="1"/>
        <end position="22"/>
    </location>
</feature>
<organism evidence="3 4">
    <name type="scientific">Cladophialophora yegresii CBS 114405</name>
    <dbReference type="NCBI Taxonomy" id="1182544"/>
    <lineage>
        <taxon>Eukaryota</taxon>
        <taxon>Fungi</taxon>
        <taxon>Dikarya</taxon>
        <taxon>Ascomycota</taxon>
        <taxon>Pezizomycotina</taxon>
        <taxon>Eurotiomycetes</taxon>
        <taxon>Chaetothyriomycetidae</taxon>
        <taxon>Chaetothyriales</taxon>
        <taxon>Herpotrichiellaceae</taxon>
        <taxon>Cladophialophora</taxon>
    </lineage>
</organism>
<protein>
    <recommendedName>
        <fullName evidence="2">WSC domain-containing protein</fullName>
    </recommendedName>
</protein>
<feature type="domain" description="WSC" evidence="2">
    <location>
        <begin position="625"/>
        <end position="718"/>
    </location>
</feature>
<gene>
    <name evidence="3" type="ORF">A1O7_03178</name>
</gene>
<evidence type="ECO:0000256" key="1">
    <source>
        <dbReference type="SAM" id="SignalP"/>
    </source>
</evidence>
<feature type="domain" description="WSC" evidence="2">
    <location>
        <begin position="738"/>
        <end position="841"/>
    </location>
</feature>
<proteinExistence type="predicted"/>
<feature type="domain" description="WSC" evidence="2">
    <location>
        <begin position="374"/>
        <end position="470"/>
    </location>
</feature>
<keyword evidence="1" id="KW-0732">Signal</keyword>
<evidence type="ECO:0000259" key="2">
    <source>
        <dbReference type="PROSITE" id="PS51212"/>
    </source>
</evidence>
<dbReference type="InterPro" id="IPR002889">
    <property type="entry name" value="WSC_carb-bd"/>
</dbReference>
<dbReference type="SMART" id="SM00321">
    <property type="entry name" value="WSC"/>
    <property type="match status" value="4"/>
</dbReference>
<dbReference type="RefSeq" id="XP_007755394.1">
    <property type="nucleotide sequence ID" value="XM_007757204.1"/>
</dbReference>
<dbReference type="eggNOG" id="KOG4157">
    <property type="taxonomic scope" value="Eukaryota"/>
</dbReference>
<evidence type="ECO:0000313" key="3">
    <source>
        <dbReference type="EMBL" id="EXJ62740.1"/>
    </source>
</evidence>
<dbReference type="InterPro" id="IPR018535">
    <property type="entry name" value="DUF1996"/>
</dbReference>
<dbReference type="Pfam" id="PF09362">
    <property type="entry name" value="DUF1996"/>
    <property type="match status" value="1"/>
</dbReference>
<dbReference type="Pfam" id="PF01822">
    <property type="entry name" value="WSC"/>
    <property type="match status" value="4"/>
</dbReference>
<dbReference type="AlphaFoldDB" id="W9WCL3"/>
<dbReference type="HOGENOM" id="CLU_014722_3_1_1"/>
<dbReference type="Proteomes" id="UP000019473">
    <property type="component" value="Unassembled WGS sequence"/>
</dbReference>
<dbReference type="EMBL" id="AMGW01000002">
    <property type="protein sequence ID" value="EXJ62740.1"/>
    <property type="molecule type" value="Genomic_DNA"/>
</dbReference>
<name>W9WCL3_9EURO</name>
<sequence>MRSFHSAFLTIVLSLAFGHVDAFWRMVCSTVQVGRIDPIVNPGGISGHCHTIAGPNNINTTSDFDSLQAAYCTSCSIQKDKSAYWTPNLYYRYRNGSYQEVPHDGTVVYYLDRGVDVANMQAFPKGFRMLSGDAAARSFDKTLTYGDKLNGGRPVGNRASFACLDSSGPQPETPGFKSTKCDSGLRAQIHFQSCWDGVNLYKSDQSHVAYLSGIDNGICPPTHPILLPHLFFEVIYSVKSVDQSGGGMFVFSQGDTTGYGFHGDFLNGWDPDVLGAAIDQCMGDGATNDGQIGLCPPLQASVDPYFSQNCPEQAPIVNETVHGLLKVLPGCNPPTGGPIRATQNICPIQPKLNYIANQDWKSRSVAKPGDKLGAWQYMGCAFDAGNPRPLSAATYSTQTGMTIETCTAYCKSKGYFYAGLEFSSQCYCGGTLQQPIQSPLNCSQQNYMTCSGDTFKFCGGKELMQVWNDTSYTGPAPKGVPVPGQTTLTVPNNGGTATYAGCYLEGVGSRALQGPSFSNTTGMTLEMCAAFCSQSQSAFFGTEYSQECYCGNSTTTATTSQSNCSFSCKGDNTELCGAGSRLSVWGLDKYKANAGSSGTGTGTGTGTSGGGSSSATASAIPAATNVASLGCYGETGNPRALTALYTSGSTMSVDLCAQKAQALNLQYFGLEYASQCLAGSVLNPASTPIASSKCSMKCAGNSAQTCGGSNAISLYNNTQYIKPSNPNPVNVPNQPGSQYGYVGCYTEGNGARALGPTDKVGSAATPASTSLTVEVCAAFCFSKGYSWMGVENGNLCFCNAAGPINSAVLAPEGEAGCNVTCAGNATQNCGAGSRLNVYQLKSGSGSARFAGATVANTNSTTKTGKRGLRFKVW</sequence>
<dbReference type="VEuPathDB" id="FungiDB:A1O7_03178"/>
<dbReference type="GeneID" id="19177779"/>
<evidence type="ECO:0000313" key="4">
    <source>
        <dbReference type="Proteomes" id="UP000019473"/>
    </source>
</evidence>
<dbReference type="PANTHER" id="PTHR43662">
    <property type="match status" value="1"/>
</dbReference>
<dbReference type="STRING" id="1182544.W9WCL3"/>